<dbReference type="KEGG" id="amr:AM1_3795"/>
<dbReference type="GO" id="GO:0005509">
    <property type="term" value="F:calcium ion binding"/>
    <property type="evidence" value="ECO:0007669"/>
    <property type="project" value="InterPro"/>
</dbReference>
<accession>B0C5R1</accession>
<evidence type="ECO:0000256" key="2">
    <source>
        <dbReference type="ARBA" id="ARBA00023078"/>
    </source>
</evidence>
<dbReference type="InterPro" id="IPR023222">
    <property type="entry name" value="PsbQ-like_dom_sf"/>
</dbReference>
<dbReference type="Pfam" id="PF05757">
    <property type="entry name" value="PsbQ"/>
    <property type="match status" value="1"/>
</dbReference>
<keyword evidence="2" id="KW-0793">Thylakoid</keyword>
<evidence type="ECO:0000313" key="5">
    <source>
        <dbReference type="EMBL" id="ABW28782.1"/>
    </source>
</evidence>
<dbReference type="HOGENOM" id="CLU_118956_0_0_3"/>
<dbReference type="EMBL" id="CP000828">
    <property type="protein sequence ID" value="ABW28782.1"/>
    <property type="molecule type" value="Genomic_DNA"/>
</dbReference>
<dbReference type="InterPro" id="IPR008797">
    <property type="entry name" value="PSII_PsbQ"/>
</dbReference>
<evidence type="ECO:0000256" key="4">
    <source>
        <dbReference type="SAM" id="SignalP"/>
    </source>
</evidence>
<keyword evidence="3" id="KW-0472">Membrane</keyword>
<dbReference type="GO" id="GO:0015979">
    <property type="term" value="P:photosynthesis"/>
    <property type="evidence" value="ECO:0007669"/>
    <property type="project" value="InterPro"/>
</dbReference>
<dbReference type="RefSeq" id="WP_012164157.1">
    <property type="nucleotide sequence ID" value="NC_009925.1"/>
</dbReference>
<organism evidence="5 6">
    <name type="scientific">Acaryochloris marina (strain MBIC 11017)</name>
    <dbReference type="NCBI Taxonomy" id="329726"/>
    <lineage>
        <taxon>Bacteria</taxon>
        <taxon>Bacillati</taxon>
        <taxon>Cyanobacteriota</taxon>
        <taxon>Cyanophyceae</taxon>
        <taxon>Acaryochloridales</taxon>
        <taxon>Acaryochloridaceae</taxon>
        <taxon>Acaryochloris</taxon>
    </lineage>
</organism>
<dbReference type="GO" id="GO:0019898">
    <property type="term" value="C:extrinsic component of membrane"/>
    <property type="evidence" value="ECO:0007669"/>
    <property type="project" value="InterPro"/>
</dbReference>
<dbReference type="AlphaFoldDB" id="B0C5R1"/>
<protein>
    <submittedName>
        <fullName evidence="5">Photosystem II protein PsbQ</fullName>
    </submittedName>
</protein>
<dbReference type="Gene3D" id="1.20.120.290">
    <property type="entry name" value="Oxygen-evolving enhancer protein 3 (PsbQ), four-helix up-down bundle"/>
    <property type="match status" value="1"/>
</dbReference>
<keyword evidence="4" id="KW-0732">Signal</keyword>
<sequence>MILNFKRFCKSLLAVAFATALVLTSFSTIAPTALAGSNTGIVIAQASKYTEGLQPLYGRLSELEGYVSEGDWNNVRTFIRGPLGELGPLSRRLGDSLPAATQKSGRRTIKLLADHLNKLDAAAAKRNSTTAAKEYDAVVSAFDAVLGLS</sequence>
<feature type="signal peptide" evidence="4">
    <location>
        <begin position="1"/>
        <end position="35"/>
    </location>
</feature>
<dbReference type="SUPFAM" id="SSF101112">
    <property type="entry name" value="Oxygen-evolving enhancer protein 3"/>
    <property type="match status" value="1"/>
</dbReference>
<keyword evidence="6" id="KW-1185">Reference proteome</keyword>
<evidence type="ECO:0000256" key="3">
    <source>
        <dbReference type="ARBA" id="ARBA00023136"/>
    </source>
</evidence>
<dbReference type="STRING" id="329726.AM1_3795"/>
<comment type="subcellular location">
    <subcellularLocation>
        <location evidence="1">Membrane</location>
    </subcellularLocation>
</comment>
<dbReference type="OrthoDB" id="425184at2"/>
<dbReference type="Proteomes" id="UP000000268">
    <property type="component" value="Chromosome"/>
</dbReference>
<proteinExistence type="predicted"/>
<evidence type="ECO:0000256" key="1">
    <source>
        <dbReference type="ARBA" id="ARBA00004370"/>
    </source>
</evidence>
<reference evidence="5 6" key="1">
    <citation type="journal article" date="2008" name="Proc. Natl. Acad. Sci. U.S.A.">
        <title>Niche adaptation and genome expansion in the chlorophyll d-producing cyanobacterium Acaryochloris marina.</title>
        <authorList>
            <person name="Swingley W.D."/>
            <person name="Chen M."/>
            <person name="Cheung P.C."/>
            <person name="Conrad A.L."/>
            <person name="Dejesa L.C."/>
            <person name="Hao J."/>
            <person name="Honchak B.M."/>
            <person name="Karbach L.E."/>
            <person name="Kurdoglu A."/>
            <person name="Lahiri S."/>
            <person name="Mastrian S.D."/>
            <person name="Miyashita H."/>
            <person name="Page L."/>
            <person name="Ramakrishna P."/>
            <person name="Satoh S."/>
            <person name="Sattley W.M."/>
            <person name="Shimada Y."/>
            <person name="Taylor H.L."/>
            <person name="Tomo T."/>
            <person name="Tsuchiya T."/>
            <person name="Wang Z.T."/>
            <person name="Raymond J."/>
            <person name="Mimuro M."/>
            <person name="Blankenship R.E."/>
            <person name="Touchman J.W."/>
        </authorList>
    </citation>
    <scope>NUCLEOTIDE SEQUENCE [LARGE SCALE GENOMIC DNA]</scope>
    <source>
        <strain evidence="6">MBIC 11017</strain>
    </source>
</reference>
<name>B0C5R1_ACAM1</name>
<feature type="chain" id="PRO_5002746661" evidence="4">
    <location>
        <begin position="36"/>
        <end position="149"/>
    </location>
</feature>
<dbReference type="GO" id="GO:0009654">
    <property type="term" value="C:photosystem II oxygen evolving complex"/>
    <property type="evidence" value="ECO:0007669"/>
    <property type="project" value="InterPro"/>
</dbReference>
<evidence type="ECO:0000313" key="6">
    <source>
        <dbReference type="Proteomes" id="UP000000268"/>
    </source>
</evidence>
<gene>
    <name evidence="5" type="primary">psbQ</name>
    <name evidence="5" type="ordered locus">AM1_3795</name>
</gene>